<keyword evidence="8" id="KW-0496">Mitochondrion</keyword>
<gene>
    <name evidence="12" type="ORF">QR98_0089800</name>
    <name evidence="11" type="ORF">SSS_8124</name>
</gene>
<dbReference type="FunFam" id="3.40.50.970:FF:000015">
    <property type="entry name" value="2-oxoisovalerate dehydrogenase subunit alpha"/>
    <property type="match status" value="1"/>
</dbReference>
<evidence type="ECO:0000256" key="3">
    <source>
        <dbReference type="ARBA" id="ARBA00008646"/>
    </source>
</evidence>
<protein>
    <recommendedName>
        <fullName evidence="9">2-oxoisovalerate dehydrogenase subunit alpha</fullName>
        <ecNumber evidence="9">1.2.4.4</ecNumber>
    </recommendedName>
    <alternativeName>
        <fullName evidence="9">Branched-chain alpha-keto acid dehydrogenase E1 component alpha chain</fullName>
    </alternativeName>
</protein>
<proteinExistence type="inferred from homology"/>
<dbReference type="OrthoDB" id="3845at2759"/>
<keyword evidence="4" id="KW-0479">Metal-binding</keyword>
<comment type="catalytic activity">
    <reaction evidence="9">
        <text>N(6)-[(R)-lipoyl]-L-lysyl-[protein] + 3-methyl-2-oxobutanoate + H(+) = N(6)-[(R)-S(8)-2-methylpropanoyldihydrolipoyl]-L-lysyl-[protein] + CO2</text>
        <dbReference type="Rhea" id="RHEA:13457"/>
        <dbReference type="Rhea" id="RHEA-COMP:10474"/>
        <dbReference type="Rhea" id="RHEA-COMP:10497"/>
        <dbReference type="ChEBI" id="CHEBI:11851"/>
        <dbReference type="ChEBI" id="CHEBI:15378"/>
        <dbReference type="ChEBI" id="CHEBI:16526"/>
        <dbReference type="ChEBI" id="CHEBI:83099"/>
        <dbReference type="ChEBI" id="CHEBI:83142"/>
        <dbReference type="EC" id="1.2.4.4"/>
    </reaction>
</comment>
<evidence type="ECO:0000313" key="12">
    <source>
        <dbReference type="EMBL" id="KPM10425.1"/>
    </source>
</evidence>
<reference evidence="14" key="2">
    <citation type="journal article" date="2020" name="PLoS Negl. Trop. Dis.">
        <title>High-quality nuclear genome for Sarcoptes scabiei-A critical resource for a neglected parasite.</title>
        <authorList>
            <person name="Korhonen P.K."/>
            <person name="Gasser R.B."/>
            <person name="Ma G."/>
            <person name="Wang T."/>
            <person name="Stroehlein A.J."/>
            <person name="Young N.D."/>
            <person name="Ang C.S."/>
            <person name="Fernando D.D."/>
            <person name="Lu H.C."/>
            <person name="Taylor S."/>
            <person name="Reynolds S.L."/>
            <person name="Mofiz E."/>
            <person name="Najaraj S.H."/>
            <person name="Gowda H."/>
            <person name="Madugundu A."/>
            <person name="Renuse S."/>
            <person name="Holt D."/>
            <person name="Pandey A."/>
            <person name="Papenfuss A.T."/>
            <person name="Fischer K."/>
        </authorList>
    </citation>
    <scope>NUCLEOTIDE SEQUENCE [LARGE SCALE GENOMIC DNA]</scope>
</reference>
<dbReference type="OMA" id="VLPYYRD"/>
<keyword evidence="14" id="KW-1185">Reference proteome</keyword>
<dbReference type="GO" id="GO:0005759">
    <property type="term" value="C:mitochondrial matrix"/>
    <property type="evidence" value="ECO:0007669"/>
    <property type="project" value="UniProtKB-SubCell"/>
</dbReference>
<comment type="cofactor">
    <cofactor evidence="1 9">
        <name>thiamine diphosphate</name>
        <dbReference type="ChEBI" id="CHEBI:58937"/>
    </cofactor>
</comment>
<dbReference type="GO" id="GO:0046872">
    <property type="term" value="F:metal ion binding"/>
    <property type="evidence" value="ECO:0007669"/>
    <property type="project" value="UniProtKB-KW"/>
</dbReference>
<dbReference type="GO" id="GO:0009083">
    <property type="term" value="P:branched-chain amino acid catabolic process"/>
    <property type="evidence" value="ECO:0007669"/>
    <property type="project" value="TreeGrafter"/>
</dbReference>
<dbReference type="EC" id="1.2.4.4" evidence="9"/>
<dbReference type="CDD" id="cd02000">
    <property type="entry name" value="TPP_E1_PDC_ADC_BCADC"/>
    <property type="match status" value="1"/>
</dbReference>
<evidence type="ECO:0000313" key="11">
    <source>
        <dbReference type="EMBL" id="KAF7491155.1"/>
    </source>
</evidence>
<evidence type="ECO:0000259" key="10">
    <source>
        <dbReference type="Pfam" id="PF00676"/>
    </source>
</evidence>
<dbReference type="EMBL" id="JXLN01015119">
    <property type="protein sequence ID" value="KPM10425.1"/>
    <property type="molecule type" value="Genomic_DNA"/>
</dbReference>
<sequence length="442" mass="51363">MSMKIMMKNLLANLERYQSSISKRRVLKVSESFSRCLSTNQENSNTPEFASLRNRFTSNLKFLDRCDETDTIPLFRVLDSDGNFLSEHYAERLDIDLMKRFYREIVRLNQMDDILNQSQRQGRISFYMTSYGEEATHFGPAAALEPQDMIFGQYREPGLLLWRGYTYEQFINQCFGNHRDPGKGRQMPIHYGSPQLNYMTISSTVATQMLHSVGAAYGFKFQNQDRIAVCYFGDGGSSEGDAHAAFNFAATTRSPVIFICRNNGYAISTPTTDQYQGDGVVVRGPALGIPSIRIDGNDCLACYYAVKQARKICTQEHRPVLIEAITYRISHHSTSDDSSVYRKEDELLTWKENDHPLHRIEALLRRNNLFNEEDEKEFKKRMRNQMISLVDQLFRLPKWEIKQMFEDVLDEMPANLKKQHEELEEHLKLYSEHYPMDQYLSN</sequence>
<dbReference type="PANTHER" id="PTHR43380:SF1">
    <property type="entry name" value="2-OXOISOVALERATE DEHYDROGENASE SUBUNIT ALPHA, MITOCHONDRIAL"/>
    <property type="match status" value="1"/>
</dbReference>
<evidence type="ECO:0000256" key="2">
    <source>
        <dbReference type="ARBA" id="ARBA00004305"/>
    </source>
</evidence>
<dbReference type="VEuPathDB" id="VectorBase:SSCA001561"/>
<keyword evidence="5" id="KW-0809">Transit peptide</keyword>
<keyword evidence="6" id="KW-0630">Potassium</keyword>
<dbReference type="EMBL" id="WVUK01000060">
    <property type="protein sequence ID" value="KAF7491155.1"/>
    <property type="molecule type" value="Genomic_DNA"/>
</dbReference>
<dbReference type="GO" id="GO:0003863">
    <property type="term" value="F:branched-chain 2-oxo acid dehydrogenase activity"/>
    <property type="evidence" value="ECO:0007669"/>
    <property type="project" value="UniProtKB-EC"/>
</dbReference>
<evidence type="ECO:0000313" key="13">
    <source>
        <dbReference type="EnsemblMetazoa" id="KAF7491155.1"/>
    </source>
</evidence>
<evidence type="ECO:0000256" key="8">
    <source>
        <dbReference type="ARBA" id="ARBA00023128"/>
    </source>
</evidence>
<name>A0A132AIL7_SARSC</name>
<dbReference type="InterPro" id="IPR029061">
    <property type="entry name" value="THDP-binding"/>
</dbReference>
<dbReference type="Proteomes" id="UP000070412">
    <property type="component" value="Unassembled WGS sequence"/>
</dbReference>
<keyword evidence="12" id="KW-0670">Pyruvate</keyword>
<evidence type="ECO:0000256" key="1">
    <source>
        <dbReference type="ARBA" id="ARBA00001964"/>
    </source>
</evidence>
<dbReference type="InterPro" id="IPR050771">
    <property type="entry name" value="Alpha-ketoacid_DH_E1_comp"/>
</dbReference>
<keyword evidence="7 9" id="KW-0560">Oxidoreductase</keyword>
<dbReference type="Pfam" id="PF00676">
    <property type="entry name" value="E1_dh"/>
    <property type="match status" value="1"/>
</dbReference>
<evidence type="ECO:0000313" key="14">
    <source>
        <dbReference type="Proteomes" id="UP000070412"/>
    </source>
</evidence>
<dbReference type="AlphaFoldDB" id="A0A132AIL7"/>
<evidence type="ECO:0000256" key="9">
    <source>
        <dbReference type="RuleBase" id="RU365014"/>
    </source>
</evidence>
<accession>A0A132AIL7</accession>
<feature type="domain" description="Dehydrogenase E1 component" evidence="10">
    <location>
        <begin position="108"/>
        <end position="386"/>
    </location>
</feature>
<dbReference type="InterPro" id="IPR001017">
    <property type="entry name" value="DH_E1"/>
</dbReference>
<dbReference type="Gene3D" id="3.40.50.970">
    <property type="match status" value="1"/>
</dbReference>
<dbReference type="Proteomes" id="UP000616769">
    <property type="component" value="Unassembled WGS sequence"/>
</dbReference>
<keyword evidence="9" id="KW-0786">Thiamine pyrophosphate</keyword>
<dbReference type="EnsemblMetazoa" id="SSS_8124s_mrna">
    <property type="protein sequence ID" value="KAF7491155.1"/>
    <property type="gene ID" value="SSS_8124"/>
</dbReference>
<comment type="subcellular location">
    <subcellularLocation>
        <location evidence="2">Mitochondrion matrix</location>
    </subcellularLocation>
</comment>
<reference evidence="13" key="4">
    <citation type="submission" date="2022-06" db="UniProtKB">
        <authorList>
            <consortium name="EnsemblMetazoa"/>
        </authorList>
    </citation>
    <scope>IDENTIFICATION</scope>
</reference>
<reference evidence="12 15" key="1">
    <citation type="journal article" date="2015" name="Parasit. Vectors">
        <title>Draft genome of the scabies mite.</title>
        <authorList>
            <person name="Rider S.D.Jr."/>
            <person name="Morgan M.S."/>
            <person name="Arlian L.G."/>
        </authorList>
    </citation>
    <scope>NUCLEOTIDE SEQUENCE [LARGE SCALE GENOMIC DNA]</scope>
    <source>
        <strain evidence="12">Arlian Lab</strain>
    </source>
</reference>
<dbReference type="PANTHER" id="PTHR43380">
    <property type="entry name" value="2-OXOISOVALERATE DEHYDROGENASE SUBUNIT ALPHA, MITOCHONDRIAL"/>
    <property type="match status" value="1"/>
</dbReference>
<dbReference type="SUPFAM" id="SSF52518">
    <property type="entry name" value="Thiamin diphosphate-binding fold (THDP-binding)"/>
    <property type="match status" value="1"/>
</dbReference>
<organism evidence="12 15">
    <name type="scientific">Sarcoptes scabiei</name>
    <name type="common">Itch mite</name>
    <name type="synonym">Acarus scabiei</name>
    <dbReference type="NCBI Taxonomy" id="52283"/>
    <lineage>
        <taxon>Eukaryota</taxon>
        <taxon>Metazoa</taxon>
        <taxon>Ecdysozoa</taxon>
        <taxon>Arthropoda</taxon>
        <taxon>Chelicerata</taxon>
        <taxon>Arachnida</taxon>
        <taxon>Acari</taxon>
        <taxon>Acariformes</taxon>
        <taxon>Sarcoptiformes</taxon>
        <taxon>Astigmata</taxon>
        <taxon>Psoroptidia</taxon>
        <taxon>Sarcoptoidea</taxon>
        <taxon>Sarcoptidae</taxon>
        <taxon>Sarcoptinae</taxon>
        <taxon>Sarcoptes</taxon>
    </lineage>
</organism>
<comment type="similarity">
    <text evidence="3 9">Belongs to the BCKDHA family.</text>
</comment>
<evidence type="ECO:0000256" key="4">
    <source>
        <dbReference type="ARBA" id="ARBA00022723"/>
    </source>
</evidence>
<evidence type="ECO:0000256" key="7">
    <source>
        <dbReference type="ARBA" id="ARBA00023002"/>
    </source>
</evidence>
<evidence type="ECO:0000256" key="6">
    <source>
        <dbReference type="ARBA" id="ARBA00022958"/>
    </source>
</evidence>
<reference evidence="11" key="3">
    <citation type="submission" date="2020-01" db="EMBL/GenBank/DDBJ databases">
        <authorList>
            <person name="Korhonen P.K.K."/>
            <person name="Guangxu M.G."/>
            <person name="Wang T.W."/>
            <person name="Stroehlein A.J.S."/>
            <person name="Young N.D."/>
            <person name="Ang C.-S.A."/>
            <person name="Fernando D.W.F."/>
            <person name="Lu H.L."/>
            <person name="Taylor S.T."/>
            <person name="Ehtesham M.E.M."/>
            <person name="Najaraj S.H.N."/>
            <person name="Harsha G.H.G."/>
            <person name="Madugundu A.M."/>
            <person name="Renuse S.R."/>
            <person name="Holt D.H."/>
            <person name="Pandey A.P."/>
            <person name="Papenfuss A.P."/>
            <person name="Gasser R.B.G."/>
            <person name="Fischer K.F."/>
        </authorList>
    </citation>
    <scope>NUCLEOTIDE SEQUENCE</scope>
    <source>
        <strain evidence="11">SSS_KF_BRIS2020</strain>
    </source>
</reference>
<comment type="function">
    <text evidence="9">The branched-chain alpha-keto dehydrogenase complex catalyzes the overall conversion of alpha-keto acids to acyl-CoA and CO(2). It contains multiple copies of three enzymatic components: branched-chain alpha-keto acid decarboxylase (E1), lipoamide acyltransferase (E2) and lipoamide dehydrogenase (E3).</text>
</comment>
<evidence type="ECO:0000256" key="5">
    <source>
        <dbReference type="ARBA" id="ARBA00022946"/>
    </source>
</evidence>
<evidence type="ECO:0000313" key="15">
    <source>
        <dbReference type="Proteomes" id="UP000616769"/>
    </source>
</evidence>